<proteinExistence type="predicted"/>
<organism evidence="2 3">
    <name type="scientific">Eumeta variegata</name>
    <name type="common">Bagworm moth</name>
    <name type="synonym">Eumeta japonica</name>
    <dbReference type="NCBI Taxonomy" id="151549"/>
    <lineage>
        <taxon>Eukaryota</taxon>
        <taxon>Metazoa</taxon>
        <taxon>Ecdysozoa</taxon>
        <taxon>Arthropoda</taxon>
        <taxon>Hexapoda</taxon>
        <taxon>Insecta</taxon>
        <taxon>Pterygota</taxon>
        <taxon>Neoptera</taxon>
        <taxon>Endopterygota</taxon>
        <taxon>Lepidoptera</taxon>
        <taxon>Glossata</taxon>
        <taxon>Ditrysia</taxon>
        <taxon>Tineoidea</taxon>
        <taxon>Psychidae</taxon>
        <taxon>Oiketicinae</taxon>
        <taxon>Eumeta</taxon>
    </lineage>
</organism>
<evidence type="ECO:0000313" key="3">
    <source>
        <dbReference type="Proteomes" id="UP000299102"/>
    </source>
</evidence>
<evidence type="ECO:0000256" key="1">
    <source>
        <dbReference type="SAM" id="MobiDB-lite"/>
    </source>
</evidence>
<gene>
    <name evidence="2" type="ORF">EVAR_91596_1</name>
</gene>
<evidence type="ECO:0000313" key="2">
    <source>
        <dbReference type="EMBL" id="GBP30855.1"/>
    </source>
</evidence>
<dbReference type="Proteomes" id="UP000299102">
    <property type="component" value="Unassembled WGS sequence"/>
</dbReference>
<accession>A0A4C1UWN6</accession>
<dbReference type="AlphaFoldDB" id="A0A4C1UWN6"/>
<feature type="region of interest" description="Disordered" evidence="1">
    <location>
        <begin position="61"/>
        <end position="85"/>
    </location>
</feature>
<dbReference type="EMBL" id="BGZK01000238">
    <property type="protein sequence ID" value="GBP30855.1"/>
    <property type="molecule type" value="Genomic_DNA"/>
</dbReference>
<keyword evidence="3" id="KW-1185">Reference proteome</keyword>
<sequence length="85" mass="9333">MLAPSICGLQEMVNKMNDSVKKRNVKENVGKTKVMVFERAESTTECDILIEVTHASDGTYSNSRVRSAHRGFSRGLSRSTASPSV</sequence>
<comment type="caution">
    <text evidence="2">The sequence shown here is derived from an EMBL/GenBank/DDBJ whole genome shotgun (WGS) entry which is preliminary data.</text>
</comment>
<feature type="compositionally biased region" description="Polar residues" evidence="1">
    <location>
        <begin position="76"/>
        <end position="85"/>
    </location>
</feature>
<protein>
    <submittedName>
        <fullName evidence="2">Uncharacterized protein</fullName>
    </submittedName>
</protein>
<reference evidence="2 3" key="1">
    <citation type="journal article" date="2019" name="Commun. Biol.">
        <title>The bagworm genome reveals a unique fibroin gene that provides high tensile strength.</title>
        <authorList>
            <person name="Kono N."/>
            <person name="Nakamura H."/>
            <person name="Ohtoshi R."/>
            <person name="Tomita M."/>
            <person name="Numata K."/>
            <person name="Arakawa K."/>
        </authorList>
    </citation>
    <scope>NUCLEOTIDE SEQUENCE [LARGE SCALE GENOMIC DNA]</scope>
</reference>
<name>A0A4C1UWN6_EUMVA</name>
<dbReference type="OrthoDB" id="425681at2759"/>